<keyword evidence="6" id="KW-1185">Reference proteome</keyword>
<dbReference type="InterPro" id="IPR036188">
    <property type="entry name" value="FAD/NAD-bd_sf"/>
</dbReference>
<dbReference type="PANTHER" id="PTHR10668">
    <property type="entry name" value="PHYTOENE DEHYDROGENASE"/>
    <property type="match status" value="1"/>
</dbReference>
<proteinExistence type="predicted"/>
<reference evidence="5 6" key="1">
    <citation type="submission" date="2016-10" db="EMBL/GenBank/DDBJ databases">
        <authorList>
            <person name="de Groot N.N."/>
        </authorList>
    </citation>
    <scope>NUCLEOTIDE SEQUENCE [LARGE SCALE GENOMIC DNA]</scope>
    <source>
        <strain evidence="5 6">DSM 21741</strain>
    </source>
</reference>
<evidence type="ECO:0000256" key="2">
    <source>
        <dbReference type="ARBA" id="ARBA00038825"/>
    </source>
</evidence>
<comment type="subunit">
    <text evidence="2">Interacts with COX5B; this interaction may contribute to localize PYROXD2 to the inner face of the inner mitochondrial membrane.</text>
</comment>
<accession>A0A1H1Y8G8</accession>
<gene>
    <name evidence="5" type="ORF">SAMN04488543_3214</name>
</gene>
<evidence type="ECO:0000256" key="3">
    <source>
        <dbReference type="ARBA" id="ARBA00040298"/>
    </source>
</evidence>
<evidence type="ECO:0000256" key="1">
    <source>
        <dbReference type="ARBA" id="ARBA00037217"/>
    </source>
</evidence>
<protein>
    <recommendedName>
        <fullName evidence="3">Pyridine nucleotide-disulfide oxidoreductase domain-containing protein 2</fullName>
    </recommendedName>
</protein>
<feature type="domain" description="Amine oxidase" evidence="4">
    <location>
        <begin position="21"/>
        <end position="291"/>
    </location>
</feature>
<dbReference type="PANTHER" id="PTHR10668:SF103">
    <property type="entry name" value="PYRIDINE NUCLEOTIDE-DISULFIDE OXIDOREDUCTASE DOMAIN-CONTAINING PROTEIN 2"/>
    <property type="match status" value="1"/>
</dbReference>
<dbReference type="EMBL" id="LT629749">
    <property type="protein sequence ID" value="SDT17549.1"/>
    <property type="molecule type" value="Genomic_DNA"/>
</dbReference>
<dbReference type="Pfam" id="PF01593">
    <property type="entry name" value="Amino_oxidase"/>
    <property type="match status" value="1"/>
</dbReference>
<name>A0A1H1Y8G8_9ACTN</name>
<evidence type="ECO:0000313" key="5">
    <source>
        <dbReference type="EMBL" id="SDT17549.1"/>
    </source>
</evidence>
<dbReference type="SUPFAM" id="SSF51905">
    <property type="entry name" value="FAD/NAD(P)-binding domain"/>
    <property type="match status" value="1"/>
</dbReference>
<dbReference type="GO" id="GO:0005829">
    <property type="term" value="C:cytosol"/>
    <property type="evidence" value="ECO:0007669"/>
    <property type="project" value="TreeGrafter"/>
</dbReference>
<dbReference type="InterPro" id="IPR002937">
    <property type="entry name" value="Amino_oxidase"/>
</dbReference>
<dbReference type="GO" id="GO:0016491">
    <property type="term" value="F:oxidoreductase activity"/>
    <property type="evidence" value="ECO:0007669"/>
    <property type="project" value="InterPro"/>
</dbReference>
<sequence>MTPTDPDRHDVVVVGGGHNALVAATYLARAGRRVVVLEAAERFGGAVASGRPFPGVDASLSRFSYLVSVLPQTLVDELGLDLELASRRVASYTPVEDRGLLVERVPGPATDASFAAWSPGDHARWQHLEERLTAFARVVAPTLTGPLPRLEDVRAQVEPALWRALVETPVGELVEASLVDDALRGLVLTDALIGTFARAGEPDLRQNRCFLYHVVGGGTGEWKVPVGGMGRVAAELERVARAAGAELRAGARVTALQPDTQGGATVTLADGSTVHAPHVLVGCAPAALPGLGAGAAVRPEGSQTKVNLVLARLPRFRSGLDPATGFAGTLHLAQGYARLDEAWAEAESGRVPDPLPVEAYCHSLTDPTILGPELRAAGAHTLTLFALHTPARLFAADPDGRRAEVGAAALRSLQAVLAEPLEDCLARDAHGRSCVEVMTPLDVEVELGMPGGHIFHGDLAWPWLAEGAAPRTAAERWGVATRHPGVLLCGSAAVRGGAVSGLGGHDAAMAVLEEAG</sequence>
<dbReference type="RefSeq" id="WP_091414040.1">
    <property type="nucleotide sequence ID" value="NZ_LT629749.1"/>
</dbReference>
<evidence type="ECO:0000313" key="6">
    <source>
        <dbReference type="Proteomes" id="UP000199092"/>
    </source>
</evidence>
<organism evidence="5 6">
    <name type="scientific">Friedmanniella luteola</name>
    <dbReference type="NCBI Taxonomy" id="546871"/>
    <lineage>
        <taxon>Bacteria</taxon>
        <taxon>Bacillati</taxon>
        <taxon>Actinomycetota</taxon>
        <taxon>Actinomycetes</taxon>
        <taxon>Propionibacteriales</taxon>
        <taxon>Nocardioidaceae</taxon>
        <taxon>Friedmanniella</taxon>
    </lineage>
</organism>
<evidence type="ECO:0000259" key="4">
    <source>
        <dbReference type="Pfam" id="PF01593"/>
    </source>
</evidence>
<dbReference type="STRING" id="546871.SAMN04488543_3214"/>
<dbReference type="Proteomes" id="UP000199092">
    <property type="component" value="Chromosome I"/>
</dbReference>
<dbReference type="AlphaFoldDB" id="A0A1H1Y8G8"/>
<dbReference type="OrthoDB" id="9774675at2"/>
<dbReference type="Gene3D" id="3.50.50.60">
    <property type="entry name" value="FAD/NAD(P)-binding domain"/>
    <property type="match status" value="2"/>
</dbReference>
<comment type="function">
    <text evidence="1">Probable oxidoreductase that may play a role as regulator of mitochondrial function.</text>
</comment>